<evidence type="ECO:0000313" key="2">
    <source>
        <dbReference type="Proteomes" id="UP000240702"/>
    </source>
</evidence>
<dbReference type="EMBL" id="KY385381">
    <property type="protein sequence ID" value="AQT25737.1"/>
    <property type="molecule type" value="Genomic_DNA"/>
</dbReference>
<name>A0A2H4GST7_9CAUD</name>
<organism evidence="1 2">
    <name type="scientific">Mycobacterium phage EniyanLRS</name>
    <dbReference type="NCBI Taxonomy" id="1933770"/>
    <lineage>
        <taxon>Viruses</taxon>
        <taxon>Duplodnaviria</taxon>
        <taxon>Heunggongvirae</taxon>
        <taxon>Uroviricota</taxon>
        <taxon>Caudoviricetes</taxon>
        <taxon>Vilmaviridae</taxon>
        <taxon>Wildcatvirus</taxon>
        <taxon>Wildcatvirus wildcat</taxon>
        <taxon>Mycobacterium virus Wildcat</taxon>
    </lineage>
</organism>
<gene>
    <name evidence="1" type="primary">63</name>
    <name evidence="1" type="ORF">EniyanLRS_63</name>
</gene>
<dbReference type="Proteomes" id="UP000240702">
    <property type="component" value="Segment"/>
</dbReference>
<evidence type="ECO:0000313" key="1">
    <source>
        <dbReference type="EMBL" id="AQT25737.1"/>
    </source>
</evidence>
<sequence length="70" mass="7969">MTGLEAPTIPAFDYAIVNPEEDPCLAMHHDYVCCRQDGHEGSHIATTFDRVIAIWDEELAWAWDAGWTYD</sequence>
<accession>A0A2H4GST7</accession>
<protein>
    <submittedName>
        <fullName evidence="1">Uncharacterized protein</fullName>
    </submittedName>
</protein>
<proteinExistence type="predicted"/>
<reference evidence="1 2" key="1">
    <citation type="submission" date="2016-12" db="EMBL/GenBank/DDBJ databases">
        <title>Whole genome Sequence of Mycobacteriophages.</title>
        <authorList>
            <person name="Bajpai U."/>
        </authorList>
    </citation>
    <scope>NUCLEOTIDE SEQUENCE [LARGE SCALE GENOMIC DNA]</scope>
</reference>